<evidence type="ECO:0000313" key="2">
    <source>
        <dbReference type="EMBL" id="GBP52652.1"/>
    </source>
</evidence>
<name>A0A4C1WQ58_EUMVA</name>
<comment type="caution">
    <text evidence="2">The sequence shown here is derived from an EMBL/GenBank/DDBJ whole genome shotgun (WGS) entry which is preliminary data.</text>
</comment>
<evidence type="ECO:0000256" key="1">
    <source>
        <dbReference type="SAM" id="MobiDB-lite"/>
    </source>
</evidence>
<dbReference type="AlphaFoldDB" id="A0A4C1WQ58"/>
<proteinExistence type="predicted"/>
<keyword evidence="3" id="KW-1185">Reference proteome</keyword>
<dbReference type="Proteomes" id="UP000299102">
    <property type="component" value="Unassembled WGS sequence"/>
</dbReference>
<organism evidence="2 3">
    <name type="scientific">Eumeta variegata</name>
    <name type="common">Bagworm moth</name>
    <name type="synonym">Eumeta japonica</name>
    <dbReference type="NCBI Taxonomy" id="151549"/>
    <lineage>
        <taxon>Eukaryota</taxon>
        <taxon>Metazoa</taxon>
        <taxon>Ecdysozoa</taxon>
        <taxon>Arthropoda</taxon>
        <taxon>Hexapoda</taxon>
        <taxon>Insecta</taxon>
        <taxon>Pterygota</taxon>
        <taxon>Neoptera</taxon>
        <taxon>Endopterygota</taxon>
        <taxon>Lepidoptera</taxon>
        <taxon>Glossata</taxon>
        <taxon>Ditrysia</taxon>
        <taxon>Tineoidea</taxon>
        <taxon>Psychidae</taxon>
        <taxon>Oiketicinae</taxon>
        <taxon>Eumeta</taxon>
    </lineage>
</organism>
<dbReference type="EMBL" id="BGZK01000607">
    <property type="protein sequence ID" value="GBP52652.1"/>
    <property type="molecule type" value="Genomic_DNA"/>
</dbReference>
<sequence>MKRQTSKVLMFVASFFDDRRHLICSLTRFREPFRVIGVYVGVVAPAARCVRAAGPRRRAPSPPRPEDKHLVSRRPARPCEAEGWSDVIPKKNANNRNLNYGYVFWAGSSIIRRGAGGPARESIANNAARPPPPPPPLKERDIRVDRQPGTLHIERYSEFTNKYVQAPAT</sequence>
<feature type="region of interest" description="Disordered" evidence="1">
    <location>
        <begin position="51"/>
        <end position="77"/>
    </location>
</feature>
<accession>A0A4C1WQ58</accession>
<reference evidence="2 3" key="1">
    <citation type="journal article" date="2019" name="Commun. Biol.">
        <title>The bagworm genome reveals a unique fibroin gene that provides high tensile strength.</title>
        <authorList>
            <person name="Kono N."/>
            <person name="Nakamura H."/>
            <person name="Ohtoshi R."/>
            <person name="Tomita M."/>
            <person name="Numata K."/>
            <person name="Arakawa K."/>
        </authorList>
    </citation>
    <scope>NUCLEOTIDE SEQUENCE [LARGE SCALE GENOMIC DNA]</scope>
</reference>
<gene>
    <name evidence="2" type="ORF">EVAR_103087_1</name>
</gene>
<feature type="region of interest" description="Disordered" evidence="1">
    <location>
        <begin position="116"/>
        <end position="145"/>
    </location>
</feature>
<evidence type="ECO:0000313" key="3">
    <source>
        <dbReference type="Proteomes" id="UP000299102"/>
    </source>
</evidence>
<protein>
    <submittedName>
        <fullName evidence="2">Uncharacterized protein</fullName>
    </submittedName>
</protein>